<dbReference type="SUPFAM" id="SSF48403">
    <property type="entry name" value="Ankyrin repeat"/>
    <property type="match status" value="1"/>
</dbReference>
<dbReference type="InterPro" id="IPR033635">
    <property type="entry name" value="ANKS1/Caskin"/>
</dbReference>
<dbReference type="InterPro" id="IPR011993">
    <property type="entry name" value="PH-like_dom_sf"/>
</dbReference>
<evidence type="ECO:0000256" key="4">
    <source>
        <dbReference type="SAM" id="MobiDB-lite"/>
    </source>
</evidence>
<dbReference type="OrthoDB" id="10039052at2759"/>
<feature type="domain" description="SAM" evidence="6">
    <location>
        <begin position="1009"/>
        <end position="1075"/>
    </location>
</feature>
<dbReference type="WBParaSite" id="TCLT_0000400301-mRNA-1">
    <property type="protein sequence ID" value="TCLT_0000400301-mRNA-1"/>
    <property type="gene ID" value="TCLT_0000400301"/>
</dbReference>
<feature type="region of interest" description="Disordered" evidence="4">
    <location>
        <begin position="683"/>
        <end position="712"/>
    </location>
</feature>
<dbReference type="Gene3D" id="1.10.150.50">
    <property type="entry name" value="Transcription Factor, Ets-1"/>
    <property type="match status" value="1"/>
</dbReference>
<dbReference type="OMA" id="GKANVCR"/>
<protein>
    <submittedName>
        <fullName evidence="9">ANK_REP_REGION domain-containing protein</fullName>
    </submittedName>
</protein>
<keyword evidence="1" id="KW-0677">Repeat</keyword>
<feature type="repeat" description="ANK" evidence="3">
    <location>
        <begin position="36"/>
        <end position="58"/>
    </location>
</feature>
<dbReference type="InterPro" id="IPR001660">
    <property type="entry name" value="SAM"/>
</dbReference>
<dbReference type="EMBL" id="UYYF01004272">
    <property type="protein sequence ID" value="VDN01034.1"/>
    <property type="molecule type" value="Genomic_DNA"/>
</dbReference>
<dbReference type="CDD" id="cd01274">
    <property type="entry name" value="PTB_Anks"/>
    <property type="match status" value="1"/>
</dbReference>
<proteinExistence type="predicted"/>
<dbReference type="InterPro" id="IPR013761">
    <property type="entry name" value="SAM/pointed_sf"/>
</dbReference>
<dbReference type="SMART" id="SM00454">
    <property type="entry name" value="SAM"/>
    <property type="match status" value="1"/>
</dbReference>
<evidence type="ECO:0000256" key="1">
    <source>
        <dbReference type="ARBA" id="ARBA00022737"/>
    </source>
</evidence>
<dbReference type="SUPFAM" id="SSF47769">
    <property type="entry name" value="SAM/Pointed domain"/>
    <property type="match status" value="1"/>
</dbReference>
<dbReference type="InterPro" id="IPR006020">
    <property type="entry name" value="PTB/PI_dom"/>
</dbReference>
<feature type="region of interest" description="Disordered" evidence="4">
    <location>
        <begin position="1071"/>
        <end position="1111"/>
    </location>
</feature>
<dbReference type="PROSITE" id="PS50297">
    <property type="entry name" value="ANK_REP_REGION"/>
    <property type="match status" value="4"/>
</dbReference>
<feature type="compositionally biased region" description="Basic and acidic residues" evidence="4">
    <location>
        <begin position="1071"/>
        <end position="1082"/>
    </location>
</feature>
<evidence type="ECO:0000256" key="3">
    <source>
        <dbReference type="PROSITE-ProRule" id="PRU00023"/>
    </source>
</evidence>
<evidence type="ECO:0000259" key="6">
    <source>
        <dbReference type="PROSITE" id="PS50105"/>
    </source>
</evidence>
<name>A0A0N5CUP8_THECL</name>
<dbReference type="Gene3D" id="1.25.40.20">
    <property type="entry name" value="Ankyrin repeat-containing domain"/>
    <property type="match status" value="2"/>
</dbReference>
<feature type="repeat" description="ANK" evidence="3">
    <location>
        <begin position="185"/>
        <end position="217"/>
    </location>
</feature>
<organism evidence="9">
    <name type="scientific">Thelazia callipaeda</name>
    <name type="common">Oriental eyeworm</name>
    <name type="synonym">Parasitic nematode</name>
    <dbReference type="NCBI Taxonomy" id="103827"/>
    <lineage>
        <taxon>Eukaryota</taxon>
        <taxon>Metazoa</taxon>
        <taxon>Ecdysozoa</taxon>
        <taxon>Nematoda</taxon>
        <taxon>Chromadorea</taxon>
        <taxon>Rhabditida</taxon>
        <taxon>Spirurina</taxon>
        <taxon>Spiruromorpha</taxon>
        <taxon>Thelazioidea</taxon>
        <taxon>Thelaziidae</taxon>
        <taxon>Thelazia</taxon>
    </lineage>
</organism>
<feature type="region of interest" description="Disordered" evidence="4">
    <location>
        <begin position="736"/>
        <end position="758"/>
    </location>
</feature>
<dbReference type="GO" id="GO:0005829">
    <property type="term" value="C:cytosol"/>
    <property type="evidence" value="ECO:0007669"/>
    <property type="project" value="TreeGrafter"/>
</dbReference>
<gene>
    <name evidence="7" type="ORF">TCLT_LOCUS3992</name>
</gene>
<accession>A0A0N5CUP8</accession>
<feature type="region of interest" description="Disordered" evidence="4">
    <location>
        <begin position="566"/>
        <end position="611"/>
    </location>
</feature>
<dbReference type="InterPro" id="IPR036770">
    <property type="entry name" value="Ankyrin_rpt-contain_sf"/>
</dbReference>
<dbReference type="InterPro" id="IPR002110">
    <property type="entry name" value="Ankyrin_rpt"/>
</dbReference>
<dbReference type="AlphaFoldDB" id="A0A0N5CUP8"/>
<dbReference type="Pfam" id="PF12796">
    <property type="entry name" value="Ank_2"/>
    <property type="match status" value="3"/>
</dbReference>
<feature type="compositionally biased region" description="Low complexity" evidence="4">
    <location>
        <begin position="1100"/>
        <end position="1109"/>
    </location>
</feature>
<dbReference type="PANTHER" id="PTHR24174">
    <property type="entry name" value="ANKYRIN REPEAT AND STERILE ALPHA MOTIF DOMAIN-CONTAINING PROTEIN 1"/>
    <property type="match status" value="1"/>
</dbReference>
<evidence type="ECO:0000313" key="8">
    <source>
        <dbReference type="Proteomes" id="UP000276776"/>
    </source>
</evidence>
<dbReference type="Pfam" id="PF00536">
    <property type="entry name" value="SAM_1"/>
    <property type="match status" value="1"/>
</dbReference>
<evidence type="ECO:0000313" key="9">
    <source>
        <dbReference type="WBParaSite" id="TCLT_0000400301-mRNA-1"/>
    </source>
</evidence>
<dbReference type="PROSITE" id="PS50105">
    <property type="entry name" value="SAM_DOMAIN"/>
    <property type="match status" value="1"/>
</dbReference>
<evidence type="ECO:0000259" key="5">
    <source>
        <dbReference type="PROSITE" id="PS01179"/>
    </source>
</evidence>
<feature type="repeat" description="ANK" evidence="3">
    <location>
        <begin position="217"/>
        <end position="249"/>
    </location>
</feature>
<dbReference type="PRINTS" id="PR01415">
    <property type="entry name" value="ANKYRIN"/>
</dbReference>
<sequence length="1276" mass="140660">MNIFGTAATFSMFYSFLRASTSSNSAWLCSIVDPSNGYTVLHLAALLGHTEIVKILLNVDSQMLRIKDRRGCLAIHLAAWNGHVEVLQALIDAEPNTVDAVNSAKESPLHLSAQHGHGKVVSVLLAKHADARMRNARAETALDVAARFGKANVCRLIICNCPELALQSASECVTTDLGKSRHLAQVVYPLHAAARHGHLDCLEILCNSGFDLNYVTEEGSALHVAALFGKVEAVKLLLQEGINVDIRDGQGRTVLETLAEHENEKASDLTQVIQSREGWSECRKLIEAYVREQKESTHGKVGAENYPVYLNLSHCTKYAVNPKDIVWRPIPENSTARHQVFRPRVHQNLLVPGDDAVSDSDTLHPPSTADNKVTLLGDAQNIDDFSALSLSTSLLEPSDSQLGPHSSPSQVRGFGVENGVSRISVGSSGTKYRYAAQKNGIPLPRMGIGRTSLNSDAITSCSYQAPPSYDAWQNPHVGLGYSVINPPYFLAYDNVPRNYLMYDNAPPPGHRRWQHVCEEKALKKCGCGNDGKSFAVSSCNVKSNGTQTVSPVKSVHHLSPQLEKTFKPEPNLRQSEISETDISEKDDGYHDKISPQTISPGDVSNTLPSGTASLAQGRAPLALPEEISVSASASILSIQNFPDRCHMEDGKRRKHSRSSHDESSKPNCISTIYAATFPQKLSKTNDPKIKAAESENDSEKGNGKSELDHLPSPETAESRIHHFLCSQDCVKEHLPQSPTISKRSQYIQKNPLSPSSTAESDCTLASSCSLPVISHVSWTPPSVVSPSQECSQILKQSSVDDQSFSSVEVRLRTASIPTHGSVNKEVCELSTASDDEQHGKTNNSQAHFIKARRVSTRHSSLDESIEWKKINEIMESFGGAVCRESVFAAQYEPKVAIYLRDRRSRALTLQLSGSQSTQIKRPYESDKKHRQLQGVNAVAEWLNVCVGIPNPRAMEIAEILENNGFDNVHHMQSTLDRAAMQEIGFDKSTQHQIGMYLENYPDTYIPSANSFTYVSDWLHSLDLEDYLGHFVSGGLTTMLIVFAIDSTRKHLKVLGITKLGHQKRILNSLKKAKEERRQRAAEQRAAAVAQEEETDSGQESRSTAHSSSSIHLPQSMVVGEHQTEWQHSSTTLIEDCVSYSAHYLGSMEISNIEGTEDSRRAMIKLKKGIREIAKVPHVLLEISVSGVRVLDAVTKQLTVEHEITQIQIVCQDERDLNCFAYISQDGDRHFCHVFCVLTADVATEIIITLGQAFEVCYRITSTTYMNDERNIVEPVV</sequence>
<dbReference type="SUPFAM" id="SSF50729">
    <property type="entry name" value="PH domain-like"/>
    <property type="match status" value="1"/>
</dbReference>
<dbReference type="SMART" id="SM00462">
    <property type="entry name" value="PTB"/>
    <property type="match status" value="1"/>
</dbReference>
<feature type="repeat" description="ANK" evidence="3">
    <location>
        <begin position="104"/>
        <end position="136"/>
    </location>
</feature>
<feature type="compositionally biased region" description="Basic and acidic residues" evidence="4">
    <location>
        <begin position="582"/>
        <end position="593"/>
    </location>
</feature>
<dbReference type="SMART" id="SM00248">
    <property type="entry name" value="ANK"/>
    <property type="match status" value="6"/>
</dbReference>
<evidence type="ECO:0000313" key="7">
    <source>
        <dbReference type="EMBL" id="VDN01034.1"/>
    </source>
</evidence>
<reference evidence="9" key="1">
    <citation type="submission" date="2016-04" db="UniProtKB">
        <authorList>
            <consortium name="WormBaseParasite"/>
        </authorList>
    </citation>
    <scope>IDENTIFICATION</scope>
</reference>
<dbReference type="PROSITE" id="PS50088">
    <property type="entry name" value="ANK_REPEAT"/>
    <property type="match status" value="4"/>
</dbReference>
<dbReference type="PROSITE" id="PS01179">
    <property type="entry name" value="PID"/>
    <property type="match status" value="1"/>
</dbReference>
<dbReference type="STRING" id="103827.A0A0N5CUP8"/>
<keyword evidence="2 3" id="KW-0040">ANK repeat</keyword>
<dbReference type="Pfam" id="PF00640">
    <property type="entry name" value="PID"/>
    <property type="match status" value="1"/>
</dbReference>
<feature type="domain" description="PID" evidence="5">
    <location>
        <begin position="1137"/>
        <end position="1258"/>
    </location>
</feature>
<feature type="region of interest" description="Disordered" evidence="4">
    <location>
        <begin position="645"/>
        <end position="667"/>
    </location>
</feature>
<dbReference type="Gene3D" id="2.30.29.30">
    <property type="entry name" value="Pleckstrin-homology domain (PH domain)/Phosphotyrosine-binding domain (PTB)"/>
    <property type="match status" value="1"/>
</dbReference>
<dbReference type="PANTHER" id="PTHR24174:SF16">
    <property type="entry name" value="CASKIN-2"/>
    <property type="match status" value="1"/>
</dbReference>
<dbReference type="Proteomes" id="UP000276776">
    <property type="component" value="Unassembled WGS sequence"/>
</dbReference>
<feature type="compositionally biased region" description="Polar residues" evidence="4">
    <location>
        <begin position="594"/>
        <end position="611"/>
    </location>
</feature>
<evidence type="ECO:0000256" key="2">
    <source>
        <dbReference type="ARBA" id="ARBA00023043"/>
    </source>
</evidence>
<keyword evidence="8" id="KW-1185">Reference proteome</keyword>
<reference evidence="7 8" key="2">
    <citation type="submission" date="2018-11" db="EMBL/GenBank/DDBJ databases">
        <authorList>
            <consortium name="Pathogen Informatics"/>
        </authorList>
    </citation>
    <scope>NUCLEOTIDE SEQUENCE [LARGE SCALE GENOMIC DNA]</scope>
</reference>